<gene>
    <name evidence="1" type="ORF">METZ01_LOCUS436401</name>
</gene>
<feature type="non-terminal residue" evidence="1">
    <location>
        <position position="1"/>
    </location>
</feature>
<dbReference type="EMBL" id="UINC01176429">
    <property type="protein sequence ID" value="SVD83547.1"/>
    <property type="molecule type" value="Genomic_DNA"/>
</dbReference>
<evidence type="ECO:0000313" key="1">
    <source>
        <dbReference type="EMBL" id="SVD83547.1"/>
    </source>
</evidence>
<accession>A0A382YJS8</accession>
<organism evidence="1">
    <name type="scientific">marine metagenome</name>
    <dbReference type="NCBI Taxonomy" id="408172"/>
    <lineage>
        <taxon>unclassified sequences</taxon>
        <taxon>metagenomes</taxon>
        <taxon>ecological metagenomes</taxon>
    </lineage>
</organism>
<sequence>QLKVKFRLPVLSGEHIQTYGTLLRTSNTNNSQKAFYKVGINNKNGDSVITGEAIIRY</sequence>
<evidence type="ECO:0008006" key="2">
    <source>
        <dbReference type="Google" id="ProtNLM"/>
    </source>
</evidence>
<name>A0A382YJS8_9ZZZZ</name>
<protein>
    <recommendedName>
        <fullName evidence="2">MaoC-like domain-containing protein</fullName>
    </recommendedName>
</protein>
<reference evidence="1" key="1">
    <citation type="submission" date="2018-05" db="EMBL/GenBank/DDBJ databases">
        <authorList>
            <person name="Lanie J.A."/>
            <person name="Ng W.-L."/>
            <person name="Kazmierczak K.M."/>
            <person name="Andrzejewski T.M."/>
            <person name="Davidsen T.M."/>
            <person name="Wayne K.J."/>
            <person name="Tettelin H."/>
            <person name="Glass J.I."/>
            <person name="Rusch D."/>
            <person name="Podicherti R."/>
            <person name="Tsui H.-C.T."/>
            <person name="Winkler M.E."/>
        </authorList>
    </citation>
    <scope>NUCLEOTIDE SEQUENCE</scope>
</reference>
<proteinExistence type="predicted"/>
<dbReference type="AlphaFoldDB" id="A0A382YJS8"/>